<reference evidence="15 16" key="1">
    <citation type="journal article" date="2019" name="Int. J. Syst. Evol. Microbiol.">
        <title>The Global Catalogue of Microorganisms (GCM) 10K type strain sequencing project: providing services to taxonomists for standard genome sequencing and annotation.</title>
        <authorList>
            <consortium name="The Broad Institute Genomics Platform"/>
            <consortium name="The Broad Institute Genome Sequencing Center for Infectious Disease"/>
            <person name="Wu L."/>
            <person name="Ma J."/>
        </authorList>
    </citation>
    <scope>NUCLEOTIDE SEQUENCE [LARGE SCALE GENOMIC DNA]</scope>
    <source>
        <strain evidence="15 16">GX21</strain>
    </source>
</reference>
<name>A0ABD6A1M7_9EURY</name>
<dbReference type="Gene3D" id="1.20.1730.10">
    <property type="entry name" value="Sodium/glucose cotransporter"/>
    <property type="match status" value="1"/>
</dbReference>
<keyword evidence="5 14" id="KW-0812">Transmembrane</keyword>
<dbReference type="Proteomes" id="UP001596434">
    <property type="component" value="Unassembled WGS sequence"/>
</dbReference>
<evidence type="ECO:0000256" key="2">
    <source>
        <dbReference type="ARBA" id="ARBA00006434"/>
    </source>
</evidence>
<feature type="transmembrane region" description="Helical" evidence="14">
    <location>
        <begin position="162"/>
        <end position="182"/>
    </location>
</feature>
<keyword evidence="8" id="KW-0915">Sodium</keyword>
<feature type="transmembrane region" description="Helical" evidence="14">
    <location>
        <begin position="194"/>
        <end position="212"/>
    </location>
</feature>
<feature type="transmembrane region" description="Helical" evidence="14">
    <location>
        <begin position="423"/>
        <end position="441"/>
    </location>
</feature>
<keyword evidence="6" id="KW-0769">Symport</keyword>
<evidence type="ECO:0000256" key="14">
    <source>
        <dbReference type="SAM" id="Phobius"/>
    </source>
</evidence>
<evidence type="ECO:0000313" key="16">
    <source>
        <dbReference type="Proteomes" id="UP001596434"/>
    </source>
</evidence>
<keyword evidence="11" id="KW-0739">Sodium transport</keyword>
<evidence type="ECO:0000256" key="10">
    <source>
        <dbReference type="ARBA" id="ARBA00023136"/>
    </source>
</evidence>
<dbReference type="GeneID" id="96955093"/>
<accession>A0ABD6A1M7</accession>
<feature type="region of interest" description="Disordered" evidence="13">
    <location>
        <begin position="496"/>
        <end position="515"/>
    </location>
</feature>
<evidence type="ECO:0000256" key="7">
    <source>
        <dbReference type="ARBA" id="ARBA00022989"/>
    </source>
</evidence>
<feature type="transmembrane region" description="Helical" evidence="14">
    <location>
        <begin position="447"/>
        <end position="469"/>
    </location>
</feature>
<evidence type="ECO:0000313" key="15">
    <source>
        <dbReference type="EMBL" id="MFC7256699.1"/>
    </source>
</evidence>
<dbReference type="InterPro" id="IPR001734">
    <property type="entry name" value="Na/solute_symporter"/>
</dbReference>
<feature type="transmembrane region" description="Helical" evidence="14">
    <location>
        <begin position="269"/>
        <end position="296"/>
    </location>
</feature>
<dbReference type="GO" id="GO:0015293">
    <property type="term" value="F:symporter activity"/>
    <property type="evidence" value="ECO:0007669"/>
    <property type="project" value="UniProtKB-KW"/>
</dbReference>
<gene>
    <name evidence="15" type="ORF">ACFQKE_15545</name>
</gene>
<dbReference type="Pfam" id="PF00474">
    <property type="entry name" value="SSF"/>
    <property type="match status" value="1"/>
</dbReference>
<feature type="transmembrane region" description="Helical" evidence="14">
    <location>
        <begin position="6"/>
        <end position="27"/>
    </location>
</feature>
<feature type="transmembrane region" description="Helical" evidence="14">
    <location>
        <begin position="71"/>
        <end position="97"/>
    </location>
</feature>
<evidence type="ECO:0000256" key="11">
    <source>
        <dbReference type="ARBA" id="ARBA00023201"/>
    </source>
</evidence>
<proteinExistence type="inferred from homology"/>
<evidence type="ECO:0000256" key="5">
    <source>
        <dbReference type="ARBA" id="ARBA00022692"/>
    </source>
</evidence>
<feature type="transmembrane region" description="Helical" evidence="14">
    <location>
        <begin position="39"/>
        <end position="65"/>
    </location>
</feature>
<feature type="transmembrane region" description="Helical" evidence="14">
    <location>
        <begin position="371"/>
        <end position="392"/>
    </location>
</feature>
<evidence type="ECO:0000256" key="4">
    <source>
        <dbReference type="ARBA" id="ARBA00022475"/>
    </source>
</evidence>
<dbReference type="PANTHER" id="PTHR48086:SF3">
    <property type="entry name" value="SODIUM_PROLINE SYMPORTER"/>
    <property type="match status" value="1"/>
</dbReference>
<dbReference type="RefSeq" id="WP_379705933.1">
    <property type="nucleotide sequence ID" value="NZ_JBHTAT010000001.1"/>
</dbReference>
<evidence type="ECO:0000256" key="6">
    <source>
        <dbReference type="ARBA" id="ARBA00022847"/>
    </source>
</evidence>
<comment type="caution">
    <text evidence="15">The sequence shown here is derived from an EMBL/GenBank/DDBJ whole genome shotgun (WGS) entry which is preliminary data.</text>
</comment>
<dbReference type="InterPro" id="IPR038377">
    <property type="entry name" value="Na/Glc_symporter_sf"/>
</dbReference>
<feature type="transmembrane region" description="Helical" evidence="14">
    <location>
        <begin position="398"/>
        <end position="416"/>
    </location>
</feature>
<feature type="transmembrane region" description="Helical" evidence="14">
    <location>
        <begin position="130"/>
        <end position="150"/>
    </location>
</feature>
<dbReference type="AlphaFoldDB" id="A0ABD6A1M7"/>
<dbReference type="EMBL" id="JBHTAT010000001">
    <property type="protein sequence ID" value="MFC7256699.1"/>
    <property type="molecule type" value="Genomic_DNA"/>
</dbReference>
<dbReference type="CDD" id="cd10322">
    <property type="entry name" value="SLC5sbd"/>
    <property type="match status" value="1"/>
</dbReference>
<keyword evidence="7 14" id="KW-1133">Transmembrane helix</keyword>
<dbReference type="GO" id="GO:0005886">
    <property type="term" value="C:plasma membrane"/>
    <property type="evidence" value="ECO:0007669"/>
    <property type="project" value="UniProtKB-SubCell"/>
</dbReference>
<evidence type="ECO:0000256" key="9">
    <source>
        <dbReference type="ARBA" id="ARBA00023065"/>
    </source>
</evidence>
<comment type="similarity">
    <text evidence="2 12">Belongs to the sodium:solute symporter (SSF) (TC 2.A.21) family.</text>
</comment>
<keyword evidence="9" id="KW-0406">Ion transport</keyword>
<keyword evidence="10 14" id="KW-0472">Membrane</keyword>
<dbReference type="PROSITE" id="PS50283">
    <property type="entry name" value="NA_SOLUT_SYMP_3"/>
    <property type="match status" value="1"/>
</dbReference>
<evidence type="ECO:0000256" key="13">
    <source>
        <dbReference type="SAM" id="MobiDB-lite"/>
    </source>
</evidence>
<evidence type="ECO:0000256" key="12">
    <source>
        <dbReference type="RuleBase" id="RU362091"/>
    </source>
</evidence>
<keyword evidence="3" id="KW-0813">Transport</keyword>
<evidence type="ECO:0000256" key="3">
    <source>
        <dbReference type="ARBA" id="ARBA00022448"/>
    </source>
</evidence>
<dbReference type="GO" id="GO:0006814">
    <property type="term" value="P:sodium ion transport"/>
    <property type="evidence" value="ECO:0007669"/>
    <property type="project" value="UniProtKB-KW"/>
</dbReference>
<feature type="transmembrane region" description="Helical" evidence="14">
    <location>
        <begin position="237"/>
        <end position="257"/>
    </location>
</feature>
<feature type="transmembrane region" description="Helical" evidence="14">
    <location>
        <begin position="316"/>
        <end position="336"/>
    </location>
</feature>
<protein>
    <submittedName>
        <fullName evidence="15">Sodium:solute symporter</fullName>
    </submittedName>
</protein>
<evidence type="ECO:0000256" key="8">
    <source>
        <dbReference type="ARBA" id="ARBA00023053"/>
    </source>
</evidence>
<keyword evidence="4" id="KW-1003">Cell membrane</keyword>
<sequence length="515" mass="55156">MVTTTWMYIGLAVTALYLIVLLGLAEYGSRLTELSVSDYFVASGSLSSFVVFLTMIASAFSAFTFLGGGGIAYSSGISGIVLVGAVAFIDLPALVIIGERVWRMSKRGNDYVTPADLLCDRFGDSSSLRVLIALISIGFTIFYVTIQFTGMGLVLNVLTEGLISRQLAAVIIGVVMAVYIAIGGMRGVAYSDALQAVLIWVGLIVVSAYVLWTTPTSVYARVSETVDYANQLTMDPLYLYTAAVGFGLSQSVWPFIWQRYYSAKRVSGLWGMGFGSSLAAIGLLTFFPMIIAYAGLVAFPELSNPDTVILRYILEMPGPLFGVLMAAAVAAAMSTADSMILMMGSIGARDVYSELVGTSYSEKTLSRYSKVLSGIFGVVALGISLLDLGLLVEIAIDLAVPGYALLVPPALAAFFWPRANWQGSVAGLTTGLIVLLYYNVADAAVPLGLWIGVPGLVVCTVVMIGVSLATEKPDSERVQEFVYDFRDRDLSDLEGTYQERREEVSGEGREEVSGD</sequence>
<dbReference type="PANTHER" id="PTHR48086">
    <property type="entry name" value="SODIUM/PROLINE SYMPORTER-RELATED"/>
    <property type="match status" value="1"/>
</dbReference>
<organism evidence="15 16">
    <name type="scientific">Haloplanus litoreus</name>
    <dbReference type="NCBI Taxonomy" id="767515"/>
    <lineage>
        <taxon>Archaea</taxon>
        <taxon>Methanobacteriati</taxon>
        <taxon>Methanobacteriota</taxon>
        <taxon>Stenosarchaea group</taxon>
        <taxon>Halobacteria</taxon>
        <taxon>Halobacteriales</taxon>
        <taxon>Haloferacaceae</taxon>
        <taxon>Haloplanus</taxon>
    </lineage>
</organism>
<comment type="subcellular location">
    <subcellularLocation>
        <location evidence="1">Cell membrane</location>
        <topology evidence="1">Multi-pass membrane protein</topology>
    </subcellularLocation>
</comment>
<keyword evidence="16" id="KW-1185">Reference proteome</keyword>
<evidence type="ECO:0000256" key="1">
    <source>
        <dbReference type="ARBA" id="ARBA00004651"/>
    </source>
</evidence>
<dbReference type="InterPro" id="IPR050277">
    <property type="entry name" value="Sodium:Solute_Symporter"/>
</dbReference>